<sequence length="162" mass="18266">MNLMMGVFGSSNRGKSETLIFLIKLFEQSDRYASFMAAKTHPGGEKDLIAVFERDGLKIGISTLGDLGSQVEKSTKELAEMGCNVIITATRTQKKTVVAFEKVSEEFSFKKLWFEKNNNINDYCNNWPSKQEGFEAIKRSRFNQSNMMDASFIFSYIDGLPG</sequence>
<dbReference type="EMBL" id="PIDR01000808">
    <property type="protein sequence ID" value="PLO65916.1"/>
    <property type="molecule type" value="Genomic_DNA"/>
</dbReference>
<reference evidence="2 3" key="2">
    <citation type="submission" date="2018-01" db="EMBL/GenBank/DDBJ databases">
        <title>Genomic study of Klebsiella pneumoniae.</title>
        <authorList>
            <person name="Yang Y."/>
            <person name="Bicalho R."/>
        </authorList>
    </citation>
    <scope>NUCLEOTIDE SEQUENCE [LARGE SCALE GENOMIC DNA]</scope>
    <source>
        <strain evidence="2 3">A10</strain>
    </source>
</reference>
<reference evidence="2 3" key="1">
    <citation type="submission" date="2017-11" db="EMBL/GenBank/DDBJ databases">
        <authorList>
            <person name="Han C.G."/>
        </authorList>
    </citation>
    <scope>NUCLEOTIDE SEQUENCE [LARGE SCALE GENOMIC DNA]</scope>
    <source>
        <strain evidence="2 3">A10</strain>
    </source>
</reference>
<evidence type="ECO:0000313" key="2">
    <source>
        <dbReference type="EMBL" id="PLO65916.1"/>
    </source>
</evidence>
<organism evidence="2 3">
    <name type="scientific">Klebsiella michiganensis</name>
    <dbReference type="NCBI Taxonomy" id="1134687"/>
    <lineage>
        <taxon>Bacteria</taxon>
        <taxon>Pseudomonadati</taxon>
        <taxon>Pseudomonadota</taxon>
        <taxon>Gammaproteobacteria</taxon>
        <taxon>Enterobacterales</taxon>
        <taxon>Enterobacteriaceae</taxon>
        <taxon>Klebsiella/Raoultella group</taxon>
        <taxon>Klebsiella</taxon>
    </lineage>
</organism>
<reference evidence="1" key="3">
    <citation type="journal article" date="2023" name="Nat. Commun.">
        <title>Genomic dissection of endemic carbapenem resistance reveals metallo-beta-lactamase dissemination through clonal, plasmid and integron transfer.</title>
        <authorList>
            <person name="Macesic N."/>
            <person name="Hawkey J."/>
            <person name="Vezina B."/>
            <person name="Wisniewski J.A."/>
            <person name="Cottingham H."/>
            <person name="Blakeway L.V."/>
            <person name="Harshegyi T."/>
            <person name="Pragastis K."/>
            <person name="Badoordeen G.Z."/>
            <person name="Dennison A."/>
            <person name="Spelman D.W."/>
            <person name="Jenney A.W.J."/>
            <person name="Peleg A.Y."/>
        </authorList>
    </citation>
    <scope>NUCLEOTIDE SEQUENCE</scope>
    <source>
        <strain evidence="1">CPO078</strain>
    </source>
</reference>
<evidence type="ECO:0000313" key="1">
    <source>
        <dbReference type="EMBL" id="MEC6052168.1"/>
    </source>
</evidence>
<dbReference type="RefSeq" id="WP_049131806.1">
    <property type="nucleotide sequence ID" value="NZ_CP051427.1"/>
</dbReference>
<dbReference type="EMBL" id="JARTTH020000001">
    <property type="protein sequence ID" value="MEC6052168.1"/>
    <property type="molecule type" value="Genomic_DNA"/>
</dbReference>
<reference evidence="1" key="4">
    <citation type="submission" date="2024-01" db="EMBL/GenBank/DDBJ databases">
        <authorList>
            <person name="Macesic N."/>
        </authorList>
    </citation>
    <scope>NUCLEOTIDE SEQUENCE</scope>
    <source>
        <strain evidence="1">CPO078</strain>
    </source>
</reference>
<dbReference type="Proteomes" id="UP000234667">
    <property type="component" value="Unassembled WGS sequence"/>
</dbReference>
<accession>A0A2J5PIN6</accession>
<protein>
    <submittedName>
        <fullName evidence="2">Uncharacterized protein</fullName>
    </submittedName>
</protein>
<gene>
    <name evidence="2" type="ORF">CWN49_22190</name>
    <name evidence="1" type="ORF">QAB24_016855</name>
</gene>
<dbReference type="Proteomes" id="UP001175817">
    <property type="component" value="Unassembled WGS sequence"/>
</dbReference>
<proteinExistence type="predicted"/>
<comment type="caution">
    <text evidence="2">The sequence shown here is derived from an EMBL/GenBank/DDBJ whole genome shotgun (WGS) entry which is preliminary data.</text>
</comment>
<dbReference type="AlphaFoldDB" id="A0A2J5PIN6"/>
<evidence type="ECO:0000313" key="3">
    <source>
        <dbReference type="Proteomes" id="UP000234667"/>
    </source>
</evidence>
<name>A0A2J5PIN6_9ENTR</name>